<dbReference type="InterPro" id="IPR007203">
    <property type="entry name" value="ORMDL"/>
</dbReference>
<comment type="subcellular location">
    <subcellularLocation>
        <location evidence="1">Membrane</location>
        <topology evidence="1">Multi-pass membrane protein</topology>
    </subcellularLocation>
</comment>
<dbReference type="GO" id="GO:0005789">
    <property type="term" value="C:endoplasmic reticulum membrane"/>
    <property type="evidence" value="ECO:0007669"/>
    <property type="project" value="InterPro"/>
</dbReference>
<dbReference type="Proteomes" id="UP000215914">
    <property type="component" value="Unassembled WGS sequence"/>
</dbReference>
<evidence type="ECO:0000256" key="1">
    <source>
        <dbReference type="ARBA" id="ARBA00004141"/>
    </source>
</evidence>
<evidence type="ECO:0000256" key="3">
    <source>
        <dbReference type="ARBA" id="ARBA00022989"/>
    </source>
</evidence>
<keyword evidence="2 5" id="KW-0812">Transmembrane</keyword>
<reference evidence="6" key="1">
    <citation type="journal article" date="2017" name="Nature">
        <title>The sunflower genome provides insights into oil metabolism, flowering and Asterid evolution.</title>
        <authorList>
            <person name="Badouin H."/>
            <person name="Gouzy J."/>
            <person name="Grassa C.J."/>
            <person name="Murat F."/>
            <person name="Staton S.E."/>
            <person name="Cottret L."/>
            <person name="Lelandais-Briere C."/>
            <person name="Owens G.L."/>
            <person name="Carrere S."/>
            <person name="Mayjonade B."/>
            <person name="Legrand L."/>
            <person name="Gill N."/>
            <person name="Kane N.C."/>
            <person name="Bowers J.E."/>
            <person name="Hubner S."/>
            <person name="Bellec A."/>
            <person name="Berard A."/>
            <person name="Berges H."/>
            <person name="Blanchet N."/>
            <person name="Boniface M.C."/>
            <person name="Brunel D."/>
            <person name="Catrice O."/>
            <person name="Chaidir N."/>
            <person name="Claudel C."/>
            <person name="Donnadieu C."/>
            <person name="Faraut T."/>
            <person name="Fievet G."/>
            <person name="Helmstetter N."/>
            <person name="King M."/>
            <person name="Knapp S.J."/>
            <person name="Lai Z."/>
            <person name="Le Paslier M.C."/>
            <person name="Lippi Y."/>
            <person name="Lorenzon L."/>
            <person name="Mandel J.R."/>
            <person name="Marage G."/>
            <person name="Marchand G."/>
            <person name="Marquand E."/>
            <person name="Bret-Mestries E."/>
            <person name="Morien E."/>
            <person name="Nambeesan S."/>
            <person name="Nguyen T."/>
            <person name="Pegot-Espagnet P."/>
            <person name="Pouilly N."/>
            <person name="Raftis F."/>
            <person name="Sallet E."/>
            <person name="Schiex T."/>
            <person name="Thomas J."/>
            <person name="Vandecasteele C."/>
            <person name="Vares D."/>
            <person name="Vear F."/>
            <person name="Vautrin S."/>
            <person name="Crespi M."/>
            <person name="Mangin B."/>
            <person name="Burke J.M."/>
            <person name="Salse J."/>
            <person name="Munos S."/>
            <person name="Vincourt P."/>
            <person name="Rieseberg L.H."/>
            <person name="Langlade N.B."/>
        </authorList>
    </citation>
    <scope>NUCLEOTIDE SEQUENCE</scope>
    <source>
        <tissue evidence="6">Leaves</tissue>
    </source>
</reference>
<name>A0A9K3NZ85_HELAN</name>
<dbReference type="EMBL" id="MNCJ02000317">
    <property type="protein sequence ID" value="KAF5818797.1"/>
    <property type="molecule type" value="Genomic_DNA"/>
</dbReference>
<accession>A0A9K3NZ85</accession>
<evidence type="ECO:0000256" key="5">
    <source>
        <dbReference type="SAM" id="Phobius"/>
    </source>
</evidence>
<evidence type="ECO:0000256" key="4">
    <source>
        <dbReference type="ARBA" id="ARBA00023136"/>
    </source>
</evidence>
<dbReference type="AlphaFoldDB" id="A0A9K3NZ85"/>
<evidence type="ECO:0000256" key="2">
    <source>
        <dbReference type="ARBA" id="ARBA00022692"/>
    </source>
</evidence>
<evidence type="ECO:0000313" key="7">
    <source>
        <dbReference type="Proteomes" id="UP000215914"/>
    </source>
</evidence>
<organism evidence="6 7">
    <name type="scientific">Helianthus annuus</name>
    <name type="common">Common sunflower</name>
    <dbReference type="NCBI Taxonomy" id="4232"/>
    <lineage>
        <taxon>Eukaryota</taxon>
        <taxon>Viridiplantae</taxon>
        <taxon>Streptophyta</taxon>
        <taxon>Embryophyta</taxon>
        <taxon>Tracheophyta</taxon>
        <taxon>Spermatophyta</taxon>
        <taxon>Magnoliopsida</taxon>
        <taxon>eudicotyledons</taxon>
        <taxon>Gunneridae</taxon>
        <taxon>Pentapetalae</taxon>
        <taxon>asterids</taxon>
        <taxon>campanulids</taxon>
        <taxon>Asterales</taxon>
        <taxon>Asteraceae</taxon>
        <taxon>Asteroideae</taxon>
        <taxon>Heliantheae alliance</taxon>
        <taxon>Heliantheae</taxon>
        <taxon>Helianthus</taxon>
    </lineage>
</organism>
<dbReference type="PANTHER" id="PTHR12665">
    <property type="entry name" value="ORMDL PROTEINS"/>
    <property type="match status" value="1"/>
</dbReference>
<gene>
    <name evidence="6" type="ORF">HanXRQr2_Chr02g0070211</name>
</gene>
<keyword evidence="4 5" id="KW-0472">Membrane</keyword>
<feature type="transmembrane region" description="Helical" evidence="5">
    <location>
        <begin position="15"/>
        <end position="33"/>
    </location>
</feature>
<evidence type="ECO:0000313" key="6">
    <source>
        <dbReference type="EMBL" id="KAF5818797.1"/>
    </source>
</evidence>
<proteinExistence type="predicted"/>
<protein>
    <submittedName>
        <fullName evidence="6">ORMDL family protein</fullName>
    </submittedName>
</protein>
<dbReference type="Gramene" id="mRNA:HanXRQr2_Chr02g0070211">
    <property type="protein sequence ID" value="mRNA:HanXRQr2_Chr02g0070211"/>
    <property type="gene ID" value="HanXRQr2_Chr02g0070211"/>
</dbReference>
<keyword evidence="7" id="KW-1185">Reference proteome</keyword>
<sequence>MIMVRYLIASHTTDYQNPMLFLNTLAVFVLVIAKFPHMHKVRIFGINAEE</sequence>
<dbReference type="Pfam" id="PF04061">
    <property type="entry name" value="ORMDL"/>
    <property type="match status" value="1"/>
</dbReference>
<comment type="caution">
    <text evidence="6">The sequence shown here is derived from an EMBL/GenBank/DDBJ whole genome shotgun (WGS) entry which is preliminary data.</text>
</comment>
<keyword evidence="3 5" id="KW-1133">Transmembrane helix</keyword>
<reference evidence="6" key="2">
    <citation type="submission" date="2020-06" db="EMBL/GenBank/DDBJ databases">
        <title>Helianthus annuus Genome sequencing and assembly Release 2.</title>
        <authorList>
            <person name="Gouzy J."/>
            <person name="Langlade N."/>
            <person name="Munos S."/>
        </authorList>
    </citation>
    <scope>NUCLEOTIDE SEQUENCE</scope>
    <source>
        <tissue evidence="6">Leaves</tissue>
    </source>
</reference>